<organism evidence="1 2">
    <name type="scientific">Fusarium oxysporum f. sp. narcissi</name>
    <dbReference type="NCBI Taxonomy" id="451672"/>
    <lineage>
        <taxon>Eukaryota</taxon>
        <taxon>Fungi</taxon>
        <taxon>Dikarya</taxon>
        <taxon>Ascomycota</taxon>
        <taxon>Pezizomycotina</taxon>
        <taxon>Sordariomycetes</taxon>
        <taxon>Hypocreomycetidae</taxon>
        <taxon>Hypocreales</taxon>
        <taxon>Nectriaceae</taxon>
        <taxon>Fusarium</taxon>
        <taxon>Fusarium oxysporum species complex</taxon>
    </lineage>
</organism>
<evidence type="ECO:0000313" key="1">
    <source>
        <dbReference type="EMBL" id="RYC78237.1"/>
    </source>
</evidence>
<dbReference type="EMBL" id="MQTW01001311">
    <property type="protein sequence ID" value="RYC78237.1"/>
    <property type="molecule type" value="Genomic_DNA"/>
</dbReference>
<gene>
    <name evidence="1" type="ORF">BFJ63_vAg18889</name>
</gene>
<sequence length="93" mass="10463">MKDHDVEKLAVKTLNGHSVTTNTRPSPRHYRSIHQHQADNNTFPLPVDDVVEDEELILLGRRQRALAGGRESSHRATFQMTMGIGINGYDAEL</sequence>
<accession>A0A4Q2V343</accession>
<name>A0A4Q2V343_FUSOX</name>
<dbReference type="Proteomes" id="UP000290540">
    <property type="component" value="Unassembled WGS sequence"/>
</dbReference>
<protein>
    <submittedName>
        <fullName evidence="1">Uncharacterized protein</fullName>
    </submittedName>
</protein>
<comment type="caution">
    <text evidence="1">The sequence shown here is derived from an EMBL/GenBank/DDBJ whole genome shotgun (WGS) entry which is preliminary data.</text>
</comment>
<evidence type="ECO:0000313" key="2">
    <source>
        <dbReference type="Proteomes" id="UP000290540"/>
    </source>
</evidence>
<proteinExistence type="predicted"/>
<dbReference type="AlphaFoldDB" id="A0A4Q2V343"/>
<reference evidence="1 2" key="1">
    <citation type="submission" date="2016-12" db="EMBL/GenBank/DDBJ databases">
        <title>Draft genome sequence of Fusarium oxysporum causing rot on Narcissus.</title>
        <authorList>
            <person name="Armitage A.D."/>
            <person name="Taylor A."/>
            <person name="Clarkson J.P."/>
            <person name="Harrison R.J."/>
            <person name="Jackson A.C."/>
        </authorList>
    </citation>
    <scope>NUCLEOTIDE SEQUENCE [LARGE SCALE GENOMIC DNA]</scope>
    <source>
        <strain evidence="1 2">N139</strain>
    </source>
</reference>